<sequence>MNLTGLKLSVSSEIGTLRALLIHSPDSGLGKVVPSKAQDWLFEDIVHLDILRKHEYDYYLKILLYFLDPDLIKGKLEEIDQSSQRRSFFKPRNPAFHGSRKVVELEGLLADILAEPPTRQKLVASVCALEDCSYRLQDEFNAMPAGDLASMLISGSVNGKMHFAPIPNLIFTRDIGIVINDHILLNKPAKKARLRETLIAKYLFFNHPLFASYRENVLEIPNSFNNFLRPGDDTDEKTTLEGGDVMVVSPSHILIGCSERTSVSGASEAVKLLFEKGVITKATLIRIPHKRDFMHIDTLFTQVKRDTWVVLGSVASRQVKPEPEPADRFTDKKSKDKTQIMQFEKGRVGQPREFACIEDLLDDISSNDLGSTIPTTFIYSGNNSFPFDAREQWTDSCNLLALKEGVVIGYDRNDKTAEAFREKGFSVIKAADLVQQFENGGTDPQSLTNTLITVPSAELSRARGGFHCMSMPLNRSEL</sequence>
<dbReference type="InterPro" id="IPR003876">
    <property type="entry name" value="Arg_deiminase"/>
</dbReference>
<keyword evidence="6" id="KW-0808">Transferase</keyword>
<comment type="pathway">
    <text evidence="1">Amino-acid degradation; L-arginine degradation via ADI pathway; carbamoyl phosphate from L-arginine: step 1/2.</text>
</comment>
<dbReference type="AlphaFoldDB" id="A0A7K1Y005"/>
<gene>
    <name evidence="6" type="ORF">GS398_14985</name>
</gene>
<dbReference type="PANTHER" id="PTHR47271">
    <property type="entry name" value="ARGININE DEIMINASE"/>
    <property type="match status" value="1"/>
</dbReference>
<comment type="catalytic activity">
    <reaction evidence="5">
        <text>L-arginine + H2O = L-citrulline + NH4(+)</text>
        <dbReference type="Rhea" id="RHEA:19597"/>
        <dbReference type="ChEBI" id="CHEBI:15377"/>
        <dbReference type="ChEBI" id="CHEBI:28938"/>
        <dbReference type="ChEBI" id="CHEBI:32682"/>
        <dbReference type="ChEBI" id="CHEBI:57743"/>
        <dbReference type="EC" id="3.5.3.6"/>
    </reaction>
</comment>
<keyword evidence="7" id="KW-1185">Reference proteome</keyword>
<proteinExistence type="inferred from homology"/>
<evidence type="ECO:0000256" key="2">
    <source>
        <dbReference type="ARBA" id="ARBA00010206"/>
    </source>
</evidence>
<evidence type="ECO:0000256" key="5">
    <source>
        <dbReference type="ARBA" id="ARBA00049429"/>
    </source>
</evidence>
<dbReference type="GO" id="GO:0016740">
    <property type="term" value="F:transferase activity"/>
    <property type="evidence" value="ECO:0007669"/>
    <property type="project" value="UniProtKB-KW"/>
</dbReference>
<evidence type="ECO:0000256" key="4">
    <source>
        <dbReference type="ARBA" id="ARBA00022801"/>
    </source>
</evidence>
<dbReference type="EC" id="3.5.3.6" evidence="3"/>
<keyword evidence="4" id="KW-0378">Hydrolase</keyword>
<dbReference type="SUPFAM" id="SSF55909">
    <property type="entry name" value="Pentein"/>
    <property type="match status" value="1"/>
</dbReference>
<name>A0A7K1Y005_9SPHI</name>
<comment type="similarity">
    <text evidence="2">Belongs to the arginine deiminase family.</text>
</comment>
<evidence type="ECO:0000256" key="3">
    <source>
        <dbReference type="ARBA" id="ARBA00012171"/>
    </source>
</evidence>
<protein>
    <recommendedName>
        <fullName evidence="3">arginine deiminase</fullName>
        <ecNumber evidence="3">3.5.3.6</ecNumber>
    </recommendedName>
</protein>
<evidence type="ECO:0000313" key="7">
    <source>
        <dbReference type="Proteomes" id="UP000451233"/>
    </source>
</evidence>
<accession>A0A7K1Y005</accession>
<dbReference type="PRINTS" id="PR01466">
    <property type="entry name" value="ARGDEIMINASE"/>
</dbReference>
<comment type="caution">
    <text evidence="6">The sequence shown here is derived from an EMBL/GenBank/DDBJ whole genome shotgun (WGS) entry which is preliminary data.</text>
</comment>
<dbReference type="PANTHER" id="PTHR47271:SF2">
    <property type="entry name" value="ARGININE DEIMINASE"/>
    <property type="match status" value="1"/>
</dbReference>
<dbReference type="Proteomes" id="UP000451233">
    <property type="component" value="Unassembled WGS sequence"/>
</dbReference>
<dbReference type="GO" id="GO:0019546">
    <property type="term" value="P:L-arginine deiminase pathway"/>
    <property type="evidence" value="ECO:0007669"/>
    <property type="project" value="TreeGrafter"/>
</dbReference>
<reference evidence="6 7" key="1">
    <citation type="submission" date="2019-11" db="EMBL/GenBank/DDBJ databases">
        <title>Pedobacter sp. HMF7056 Genome sequencing and assembly.</title>
        <authorList>
            <person name="Kang H."/>
            <person name="Kim H."/>
            <person name="Joh K."/>
        </authorList>
    </citation>
    <scope>NUCLEOTIDE SEQUENCE [LARGE SCALE GENOMIC DNA]</scope>
    <source>
        <strain evidence="6 7">HMF7056</strain>
    </source>
</reference>
<dbReference type="RefSeq" id="WP_160907584.1">
    <property type="nucleotide sequence ID" value="NZ_WVHS01000003.1"/>
</dbReference>
<dbReference type="EMBL" id="WVHS01000003">
    <property type="protein sequence ID" value="MXV16605.1"/>
    <property type="molecule type" value="Genomic_DNA"/>
</dbReference>
<organism evidence="6 7">
    <name type="scientific">Hufsiella ginkgonis</name>
    <dbReference type="NCBI Taxonomy" id="2695274"/>
    <lineage>
        <taxon>Bacteria</taxon>
        <taxon>Pseudomonadati</taxon>
        <taxon>Bacteroidota</taxon>
        <taxon>Sphingobacteriia</taxon>
        <taxon>Sphingobacteriales</taxon>
        <taxon>Sphingobacteriaceae</taxon>
        <taxon>Hufsiella</taxon>
    </lineage>
</organism>
<evidence type="ECO:0000313" key="6">
    <source>
        <dbReference type="EMBL" id="MXV16605.1"/>
    </source>
</evidence>
<dbReference type="Gene3D" id="3.75.10.10">
    <property type="entry name" value="L-arginine/glycine Amidinotransferase, Chain A"/>
    <property type="match status" value="1"/>
</dbReference>
<dbReference type="Pfam" id="PF02274">
    <property type="entry name" value="ADI"/>
    <property type="match status" value="1"/>
</dbReference>
<dbReference type="GO" id="GO:0016990">
    <property type="term" value="F:arginine deiminase activity"/>
    <property type="evidence" value="ECO:0007669"/>
    <property type="project" value="UniProtKB-EC"/>
</dbReference>
<evidence type="ECO:0000256" key="1">
    <source>
        <dbReference type="ARBA" id="ARBA00005213"/>
    </source>
</evidence>